<dbReference type="InterPro" id="IPR014795">
    <property type="entry name" value="TacA_1-like"/>
</dbReference>
<dbReference type="Pfam" id="PF08681">
    <property type="entry name" value="TacA1"/>
    <property type="match status" value="1"/>
</dbReference>
<dbReference type="Proteomes" id="UP000018733">
    <property type="component" value="Unassembled WGS sequence"/>
</dbReference>
<evidence type="ECO:0000256" key="2">
    <source>
        <dbReference type="ARBA" id="ARBA00049988"/>
    </source>
</evidence>
<dbReference type="EMBL" id="AYXT01000001">
    <property type="protein sequence ID" value="ETF04184.1"/>
    <property type="molecule type" value="Genomic_DNA"/>
</dbReference>
<gene>
    <name evidence="3" type="ORF">W822_03160</name>
</gene>
<keyword evidence="1" id="KW-1277">Toxin-antitoxin system</keyword>
<dbReference type="eggNOG" id="COG4453">
    <property type="taxonomic scope" value="Bacteria"/>
</dbReference>
<dbReference type="PATRIC" id="fig|1424334.3.peg.635"/>
<reference evidence="3 4" key="1">
    <citation type="journal article" date="2014" name="Genome Announc.">
        <title>Draft Genome Sequence of Advenella kashmirensis Strain W13003, a Polycyclic Aromatic Hydrocarbon-Degrading Bacterium.</title>
        <authorList>
            <person name="Wang X."/>
            <person name="Jin D."/>
            <person name="Zhou L."/>
            <person name="Wu L."/>
            <person name="An W."/>
            <person name="Zhao L."/>
        </authorList>
    </citation>
    <scope>NUCLEOTIDE SEQUENCE [LARGE SCALE GENOMIC DNA]</scope>
    <source>
        <strain evidence="3 4">W13003</strain>
    </source>
</reference>
<dbReference type="AlphaFoldDB" id="V8QYT8"/>
<name>V8QYT8_9BURK</name>
<protein>
    <submittedName>
        <fullName evidence="3">CopG family transcriptional regulator</fullName>
    </submittedName>
</protein>
<keyword evidence="4" id="KW-1185">Reference proteome</keyword>
<evidence type="ECO:0000313" key="3">
    <source>
        <dbReference type="EMBL" id="ETF04184.1"/>
    </source>
</evidence>
<dbReference type="GO" id="GO:0006355">
    <property type="term" value="P:regulation of DNA-templated transcription"/>
    <property type="evidence" value="ECO:0007669"/>
    <property type="project" value="InterPro"/>
</dbReference>
<sequence>MNTETTNRRRDACHLRIKEDDVMLIDRAALVRGMTRSDFILIAAREAAQSALRTGIASPATLTPVSEVAPDHAR</sequence>
<evidence type="ECO:0000256" key="1">
    <source>
        <dbReference type="ARBA" id="ARBA00022649"/>
    </source>
</evidence>
<accession>V8QYT8</accession>
<organism evidence="3 4">
    <name type="scientific">Advenella kashmirensis W13003</name>
    <dbReference type="NCBI Taxonomy" id="1424334"/>
    <lineage>
        <taxon>Bacteria</taxon>
        <taxon>Pseudomonadati</taxon>
        <taxon>Pseudomonadota</taxon>
        <taxon>Betaproteobacteria</taxon>
        <taxon>Burkholderiales</taxon>
        <taxon>Alcaligenaceae</taxon>
    </lineage>
</organism>
<dbReference type="HOGENOM" id="CLU_2748712_0_0_4"/>
<dbReference type="OrthoDB" id="5297163at2"/>
<dbReference type="RefSeq" id="WP_024003699.1">
    <property type="nucleotide sequence ID" value="NZ_KI650979.1"/>
</dbReference>
<dbReference type="InterPro" id="IPR010985">
    <property type="entry name" value="Ribbon_hlx_hlx"/>
</dbReference>
<dbReference type="SUPFAM" id="SSF47598">
    <property type="entry name" value="Ribbon-helix-helix"/>
    <property type="match status" value="1"/>
</dbReference>
<evidence type="ECO:0000313" key="4">
    <source>
        <dbReference type="Proteomes" id="UP000018733"/>
    </source>
</evidence>
<comment type="caution">
    <text evidence="3">The sequence shown here is derived from an EMBL/GenBank/DDBJ whole genome shotgun (WGS) entry which is preliminary data.</text>
</comment>
<dbReference type="STRING" id="1424334.W822_03160"/>
<dbReference type="Gene3D" id="1.20.5.780">
    <property type="entry name" value="Single helix bin"/>
    <property type="match status" value="1"/>
</dbReference>
<proteinExistence type="inferred from homology"/>
<comment type="similarity">
    <text evidence="2">Belongs to the TacA antitoxin family.</text>
</comment>